<accession>A0A0F9TK15</accession>
<name>A0A0F9TK15_9ZZZZ</name>
<proteinExistence type="predicted"/>
<organism evidence="1">
    <name type="scientific">marine sediment metagenome</name>
    <dbReference type="NCBI Taxonomy" id="412755"/>
    <lineage>
        <taxon>unclassified sequences</taxon>
        <taxon>metagenomes</taxon>
        <taxon>ecological metagenomes</taxon>
    </lineage>
</organism>
<comment type="caution">
    <text evidence="1">The sequence shown here is derived from an EMBL/GenBank/DDBJ whole genome shotgun (WGS) entry which is preliminary data.</text>
</comment>
<gene>
    <name evidence="1" type="ORF">LCGC14_0318290</name>
</gene>
<protein>
    <submittedName>
        <fullName evidence="1">Uncharacterized protein</fullName>
    </submittedName>
</protein>
<evidence type="ECO:0000313" key="1">
    <source>
        <dbReference type="EMBL" id="KKN81570.1"/>
    </source>
</evidence>
<dbReference type="EMBL" id="LAZR01000213">
    <property type="protein sequence ID" value="KKN81570.1"/>
    <property type="molecule type" value="Genomic_DNA"/>
</dbReference>
<dbReference type="AlphaFoldDB" id="A0A0F9TK15"/>
<reference evidence="1" key="1">
    <citation type="journal article" date="2015" name="Nature">
        <title>Complex archaea that bridge the gap between prokaryotes and eukaryotes.</title>
        <authorList>
            <person name="Spang A."/>
            <person name="Saw J.H."/>
            <person name="Jorgensen S.L."/>
            <person name="Zaremba-Niedzwiedzka K."/>
            <person name="Martijn J."/>
            <person name="Lind A.E."/>
            <person name="van Eijk R."/>
            <person name="Schleper C."/>
            <person name="Guy L."/>
            <person name="Ettema T.J."/>
        </authorList>
    </citation>
    <scope>NUCLEOTIDE SEQUENCE</scope>
</reference>
<sequence length="74" mass="8301">MTLGYMIYVFLLRKTPSVLKFKNIGLPYIKTYDCDDCGGRIRVDWQRTMPGIGGKTVRAHCRGCGQPHIVTGVP</sequence>